<dbReference type="RefSeq" id="WP_260188880.1">
    <property type="nucleotide sequence ID" value="NZ_JAFFZE010000001.1"/>
</dbReference>
<protein>
    <recommendedName>
        <fullName evidence="4">ATP-binding protein</fullName>
    </recommendedName>
</protein>
<accession>A0ABT2J0Y0</accession>
<evidence type="ECO:0000256" key="1">
    <source>
        <dbReference type="SAM" id="MobiDB-lite"/>
    </source>
</evidence>
<comment type="caution">
    <text evidence="2">The sequence shown here is derived from an EMBL/GenBank/DDBJ whole genome shotgun (WGS) entry which is preliminary data.</text>
</comment>
<dbReference type="Proteomes" id="UP001156441">
    <property type="component" value="Unassembled WGS sequence"/>
</dbReference>
<feature type="compositionally biased region" description="Acidic residues" evidence="1">
    <location>
        <begin position="1"/>
        <end position="26"/>
    </location>
</feature>
<keyword evidence="3" id="KW-1185">Reference proteome</keyword>
<evidence type="ECO:0000313" key="2">
    <source>
        <dbReference type="EMBL" id="MCT2581522.1"/>
    </source>
</evidence>
<feature type="region of interest" description="Disordered" evidence="1">
    <location>
        <begin position="1"/>
        <end position="34"/>
    </location>
</feature>
<reference evidence="2 3" key="1">
    <citation type="submission" date="2021-02" db="EMBL/GenBank/DDBJ databases">
        <title>Actinophytocola xerophila sp. nov., isolated from soil of cotton cropping field.</title>
        <authorList>
            <person name="Huang R."/>
            <person name="Chen X."/>
            <person name="Ge X."/>
            <person name="Liu W."/>
        </authorList>
    </citation>
    <scope>NUCLEOTIDE SEQUENCE [LARGE SCALE GENOMIC DNA]</scope>
    <source>
        <strain evidence="2 3">S1-96</strain>
    </source>
</reference>
<sequence length="694" mass="75938">MTDDERIDEADWDDETDWDEDPDEDGSAVQRSGGVGSVWGNRNISITDPRAAVSILDRVRIYVRSGAEESRTGRSPRLVPEDILADLSARFVLPPGYGDLVRRLREPGTVVISGEPGCGRHAAALMVLKESGTGATRFRELPDDGDAGEPILDEDVIEPGERLLLDLSSVTDPIPARTLATVRSYRAKVAERRAYLAIVLSPELQHAAAELGTEPLLVGRPDGLAVFLSHLRAYGIEVAEQELWDETLTGHLAQDPMRHLAALAERVRWARTAAGGSGGWPAWLATALAPDAQRDAVARFVKANPDGRVRALLLAAALFEDAPPEAVAFAAATLLEIVGYPAHDEHRLDRPDFAEALGGVDASAGDGPVRFRSLGYGDAVCAHFWDTFPDLRNDLRRWLDRCVQPRWLSTDARSAAVLRYTEQSLRLGHPEDLCTLVESWARQSPSTLDYRLDAAGPALTRGLLSERYGPWFRRRVYNWALNRRLWPSLATLLVGLCVGVIAPGQPHQALVRLRHFTRHRHPAVVAEARQALAKLAADGPFARRLLTRVHDDLVGDRPREVDYDLFTDVADPVRLTAGTGAFPHVAEPNVAAMLAGGWAVVLSARPYDQVAAAVGRWLDAHEQESDRDALLAVLTAATTRNVRARAVLYAASRDWVTSAPPERRRDRMRTAALLRQACADLPAPSTRAAEGAIH</sequence>
<evidence type="ECO:0008006" key="4">
    <source>
        <dbReference type="Google" id="ProtNLM"/>
    </source>
</evidence>
<name>A0ABT2J0Y0_9PSEU</name>
<dbReference type="EMBL" id="JAFFZE010000001">
    <property type="protein sequence ID" value="MCT2581522.1"/>
    <property type="molecule type" value="Genomic_DNA"/>
</dbReference>
<proteinExistence type="predicted"/>
<gene>
    <name evidence="2" type="ORF">JT362_00115</name>
</gene>
<organism evidence="2 3">
    <name type="scientific">Actinophytocola gossypii</name>
    <dbReference type="NCBI Taxonomy" id="2812003"/>
    <lineage>
        <taxon>Bacteria</taxon>
        <taxon>Bacillati</taxon>
        <taxon>Actinomycetota</taxon>
        <taxon>Actinomycetes</taxon>
        <taxon>Pseudonocardiales</taxon>
        <taxon>Pseudonocardiaceae</taxon>
    </lineage>
</organism>
<evidence type="ECO:0000313" key="3">
    <source>
        <dbReference type="Proteomes" id="UP001156441"/>
    </source>
</evidence>